<feature type="domain" description="Transposon Tn7 transposition protein TnsD C-terminal" evidence="2">
    <location>
        <begin position="321"/>
        <end position="442"/>
    </location>
</feature>
<evidence type="ECO:0000313" key="3">
    <source>
        <dbReference type="EMBL" id="AYV23523.1"/>
    </source>
</evidence>
<feature type="domain" description="TniQ" evidence="1">
    <location>
        <begin position="5"/>
        <end position="157"/>
    </location>
</feature>
<reference evidence="3 4" key="1">
    <citation type="submission" date="2018-11" db="EMBL/GenBank/DDBJ databases">
        <title>Complete Genome Sequence of Vbrio mediterranei 117-T6: a Potential Pathogen Bacteria Isolated from the Conchocelis of Pyropia.</title>
        <authorList>
            <person name="Liu Q."/>
        </authorList>
    </citation>
    <scope>NUCLEOTIDE SEQUENCE [LARGE SCALE GENOMIC DNA]</scope>
    <source>
        <strain evidence="3 4">117-T6</strain>
    </source>
</reference>
<sequence length="513" mass="60020">MLTHFPVAQKDELLTSIIARFIQQMGIKDDKIALDILFGNRMMVPSPFLQGHIVHLLEHVGHVWGVDPKQIVERHTFLPLFKPFVESHRYKALQANLIYSRVNPCLSCAGIPASVIEWPKKYKICPLCWQEQSKNLGFTYWQRLFQAPGVNACPLHQSILIDTYIPIHSTHRHQFVGASSYQYQTCFSEAADPCELRLSEMVENLLSLKSSSISPAQWTLYYQKLARDAGMMIGARINHKEISDSVRRLCSDKWLCQQGLALSGTNTWLVAMFRKHRRVFSYLQHFIVWLSLRDSNVDLLEELENACAFPEIERRERPMRTTKNLEKRAQNRNQWLSILKSSQAESLKKVRGTVIGARLYSWLYRYDRKWLNIHKPKRASNYQNYRVDWQARDRQIAKELLSIKNLAEGRIYDPRHSKSWFASKIAKKSLIEKKLYKLPLCSLFFDRYSESVEEYQTRRLSRVMVQLIECKDVLRPVYEIERLAGLSRPRSRKPAREILRLDIPAWQRAAALS</sequence>
<evidence type="ECO:0000259" key="2">
    <source>
        <dbReference type="Pfam" id="PF15978"/>
    </source>
</evidence>
<accession>A0A3G4VFG8</accession>
<dbReference type="Proteomes" id="UP000279760">
    <property type="component" value="Chromosome 2"/>
</dbReference>
<dbReference type="Pfam" id="PF15978">
    <property type="entry name" value="TnsD"/>
    <property type="match status" value="1"/>
</dbReference>
<dbReference type="InterPro" id="IPR032750">
    <property type="entry name" value="TnsD_C"/>
</dbReference>
<proteinExistence type="predicted"/>
<organism evidence="3 4">
    <name type="scientific">Vibrio mediterranei</name>
    <dbReference type="NCBI Taxonomy" id="689"/>
    <lineage>
        <taxon>Bacteria</taxon>
        <taxon>Pseudomonadati</taxon>
        <taxon>Pseudomonadota</taxon>
        <taxon>Gammaproteobacteria</taxon>
        <taxon>Vibrionales</taxon>
        <taxon>Vibrionaceae</taxon>
        <taxon>Vibrio</taxon>
    </lineage>
</organism>
<evidence type="ECO:0000313" key="4">
    <source>
        <dbReference type="Proteomes" id="UP000279760"/>
    </source>
</evidence>
<protein>
    <submittedName>
        <fullName evidence="3">Transcriptional antiterminator</fullName>
    </submittedName>
</protein>
<name>A0A3G4VFG8_9VIBR</name>
<dbReference type="AlphaFoldDB" id="A0A3G4VFG8"/>
<evidence type="ECO:0000259" key="1">
    <source>
        <dbReference type="Pfam" id="PF06527"/>
    </source>
</evidence>
<dbReference type="Pfam" id="PF06527">
    <property type="entry name" value="TniQ"/>
    <property type="match status" value="1"/>
</dbReference>
<dbReference type="EMBL" id="CP033578">
    <property type="protein sequence ID" value="AYV23523.1"/>
    <property type="molecule type" value="Genomic_DNA"/>
</dbReference>
<dbReference type="InterPro" id="IPR009492">
    <property type="entry name" value="TniQ"/>
</dbReference>
<gene>
    <name evidence="3" type="ORF">ECB94_19715</name>
</gene>